<dbReference type="GO" id="GO:0005737">
    <property type="term" value="C:cytoplasm"/>
    <property type="evidence" value="ECO:0007669"/>
    <property type="project" value="UniProtKB-SubCell"/>
</dbReference>
<keyword evidence="7" id="KW-0131">Cell cycle</keyword>
<dbReference type="PANTHER" id="PTHR43692">
    <property type="entry name" value="UDP-N-ACETYLMURAMOYLALANINE--D-GLUTAMATE LIGASE"/>
    <property type="match status" value="1"/>
</dbReference>
<evidence type="ECO:0000256" key="2">
    <source>
        <dbReference type="ARBA" id="ARBA00004752"/>
    </source>
</evidence>
<keyword evidence="7" id="KW-0132">Cell division</keyword>
<dbReference type="GO" id="GO:0051301">
    <property type="term" value="P:cell division"/>
    <property type="evidence" value="ECO:0007669"/>
    <property type="project" value="UniProtKB-KW"/>
</dbReference>
<dbReference type="InterPro" id="IPR005762">
    <property type="entry name" value="MurD"/>
</dbReference>
<keyword evidence="4 7" id="KW-0436">Ligase</keyword>
<comment type="catalytic activity">
    <reaction evidence="7">
        <text>UDP-N-acetyl-alpha-D-muramoyl-L-alanine + D-glutamate + ATP = UDP-N-acetyl-alpha-D-muramoyl-L-alanyl-D-glutamate + ADP + phosphate + H(+)</text>
        <dbReference type="Rhea" id="RHEA:16429"/>
        <dbReference type="ChEBI" id="CHEBI:15378"/>
        <dbReference type="ChEBI" id="CHEBI:29986"/>
        <dbReference type="ChEBI" id="CHEBI:30616"/>
        <dbReference type="ChEBI" id="CHEBI:43474"/>
        <dbReference type="ChEBI" id="CHEBI:83898"/>
        <dbReference type="ChEBI" id="CHEBI:83900"/>
        <dbReference type="ChEBI" id="CHEBI:456216"/>
        <dbReference type="EC" id="6.3.2.9"/>
    </reaction>
</comment>
<evidence type="ECO:0000256" key="1">
    <source>
        <dbReference type="ARBA" id="ARBA00004496"/>
    </source>
</evidence>
<keyword evidence="5 7" id="KW-0547">Nucleotide-binding</keyword>
<dbReference type="InterPro" id="IPR013221">
    <property type="entry name" value="Mur_ligase_cen"/>
</dbReference>
<dbReference type="EMBL" id="JAFKGL010000021">
    <property type="protein sequence ID" value="MBN9413355.1"/>
    <property type="molecule type" value="Genomic_DNA"/>
</dbReference>
<dbReference type="GO" id="GO:0009252">
    <property type="term" value="P:peptidoglycan biosynthetic process"/>
    <property type="evidence" value="ECO:0007669"/>
    <property type="project" value="UniProtKB-UniRule"/>
</dbReference>
<comment type="pathway">
    <text evidence="2 7">Cell wall biogenesis; peptidoglycan biosynthesis.</text>
</comment>
<dbReference type="Gene3D" id="3.40.1190.10">
    <property type="entry name" value="Mur-like, catalytic domain"/>
    <property type="match status" value="1"/>
</dbReference>
<evidence type="ECO:0000256" key="3">
    <source>
        <dbReference type="ARBA" id="ARBA00022490"/>
    </source>
</evidence>
<name>A0A8J7PJH3_9PROT</name>
<dbReference type="InterPro" id="IPR036615">
    <property type="entry name" value="Mur_ligase_C_dom_sf"/>
</dbReference>
<keyword evidence="7" id="KW-0133">Cell shape</keyword>
<dbReference type="Gene3D" id="3.40.50.720">
    <property type="entry name" value="NAD(P)-binding Rossmann-like Domain"/>
    <property type="match status" value="1"/>
</dbReference>
<dbReference type="Gene3D" id="3.90.190.20">
    <property type="entry name" value="Mur ligase, C-terminal domain"/>
    <property type="match status" value="1"/>
</dbReference>
<comment type="similarity">
    <text evidence="7">Belongs to the MurCDEF family.</text>
</comment>
<comment type="function">
    <text evidence="7">Cell wall formation. Catalyzes the addition of glutamate to the nucleotide precursor UDP-N-acetylmuramoyl-L-alanine (UMA).</text>
</comment>
<keyword evidence="6 7" id="KW-0067">ATP-binding</keyword>
<comment type="caution">
    <text evidence="9">The sequence shown here is derived from an EMBL/GenBank/DDBJ whole genome shotgun (WGS) entry which is preliminary data.</text>
</comment>
<evidence type="ECO:0000256" key="4">
    <source>
        <dbReference type="ARBA" id="ARBA00022598"/>
    </source>
</evidence>
<dbReference type="GO" id="GO:0005524">
    <property type="term" value="F:ATP binding"/>
    <property type="evidence" value="ECO:0007669"/>
    <property type="project" value="UniProtKB-UniRule"/>
</dbReference>
<gene>
    <name evidence="7" type="primary">murD</name>
    <name evidence="9" type="ORF">J0H12_05485</name>
</gene>
<dbReference type="PANTHER" id="PTHR43692:SF1">
    <property type="entry name" value="UDP-N-ACETYLMURAMOYLALANINE--D-GLUTAMATE LIGASE"/>
    <property type="match status" value="1"/>
</dbReference>
<dbReference type="HAMAP" id="MF_00639">
    <property type="entry name" value="MurD"/>
    <property type="match status" value="1"/>
</dbReference>
<comment type="subcellular location">
    <subcellularLocation>
        <location evidence="1 7">Cytoplasm</location>
    </subcellularLocation>
</comment>
<dbReference type="GO" id="GO:0008764">
    <property type="term" value="F:UDP-N-acetylmuramoylalanine-D-glutamate ligase activity"/>
    <property type="evidence" value="ECO:0007669"/>
    <property type="project" value="UniProtKB-UniRule"/>
</dbReference>
<dbReference type="NCBIfam" id="TIGR01087">
    <property type="entry name" value="murD"/>
    <property type="match status" value="1"/>
</dbReference>
<dbReference type="GO" id="GO:0071555">
    <property type="term" value="P:cell wall organization"/>
    <property type="evidence" value="ECO:0007669"/>
    <property type="project" value="UniProtKB-KW"/>
</dbReference>
<dbReference type="GO" id="GO:0008360">
    <property type="term" value="P:regulation of cell shape"/>
    <property type="evidence" value="ECO:0007669"/>
    <property type="project" value="UniProtKB-KW"/>
</dbReference>
<organism evidence="9 10">
    <name type="scientific">Candidatus Paracaedimonas acanthamoebae</name>
    <dbReference type="NCBI Taxonomy" id="244581"/>
    <lineage>
        <taxon>Bacteria</taxon>
        <taxon>Pseudomonadati</taxon>
        <taxon>Pseudomonadota</taxon>
        <taxon>Alphaproteobacteria</taxon>
        <taxon>Holosporales</taxon>
        <taxon>Caedimonadaceae</taxon>
        <taxon>Candidatus Paracaedimonas</taxon>
    </lineage>
</organism>
<dbReference type="UniPathway" id="UPA00219"/>
<dbReference type="Pfam" id="PF21799">
    <property type="entry name" value="MurD-like_N"/>
    <property type="match status" value="1"/>
</dbReference>
<dbReference type="SUPFAM" id="SSF53623">
    <property type="entry name" value="MurD-like peptide ligases, catalytic domain"/>
    <property type="match status" value="1"/>
</dbReference>
<evidence type="ECO:0000313" key="9">
    <source>
        <dbReference type="EMBL" id="MBN9413355.1"/>
    </source>
</evidence>
<accession>A0A8J7PJH3</accession>
<reference evidence="9" key="1">
    <citation type="submission" date="2021-02" db="EMBL/GenBank/DDBJ databases">
        <title>Thiocyanate and organic carbon inputs drive convergent selection for specific autotrophic Afipia and Thiobacillus strains within complex microbiomes.</title>
        <authorList>
            <person name="Huddy R.J."/>
            <person name="Sachdeva R."/>
            <person name="Kadzinga F."/>
            <person name="Kantor R.S."/>
            <person name="Harrison S.T.L."/>
            <person name="Banfield J.F."/>
        </authorList>
    </citation>
    <scope>NUCLEOTIDE SEQUENCE</scope>
    <source>
        <strain evidence="9">SCN18_10_11_15_R4_P_38_20</strain>
    </source>
</reference>
<feature type="domain" description="Mur ligase central" evidence="8">
    <location>
        <begin position="111"/>
        <end position="292"/>
    </location>
</feature>
<feature type="binding site" evidence="7">
    <location>
        <begin position="113"/>
        <end position="119"/>
    </location>
    <ligand>
        <name>ATP</name>
        <dbReference type="ChEBI" id="CHEBI:30616"/>
    </ligand>
</feature>
<dbReference type="AlphaFoldDB" id="A0A8J7PJH3"/>
<evidence type="ECO:0000313" key="10">
    <source>
        <dbReference type="Proteomes" id="UP000664414"/>
    </source>
</evidence>
<evidence type="ECO:0000256" key="7">
    <source>
        <dbReference type="HAMAP-Rule" id="MF_00639"/>
    </source>
</evidence>
<dbReference type="SUPFAM" id="SSF53244">
    <property type="entry name" value="MurD-like peptide ligases, peptide-binding domain"/>
    <property type="match status" value="1"/>
</dbReference>
<keyword evidence="7" id="KW-0961">Cell wall biogenesis/degradation</keyword>
<evidence type="ECO:0000256" key="5">
    <source>
        <dbReference type="ARBA" id="ARBA00022741"/>
    </source>
</evidence>
<evidence type="ECO:0000256" key="6">
    <source>
        <dbReference type="ARBA" id="ARBA00022840"/>
    </source>
</evidence>
<dbReference type="Pfam" id="PF08245">
    <property type="entry name" value="Mur_ligase_M"/>
    <property type="match status" value="1"/>
</dbReference>
<proteinExistence type="inferred from homology"/>
<evidence type="ECO:0000259" key="8">
    <source>
        <dbReference type="Pfam" id="PF08245"/>
    </source>
</evidence>
<protein>
    <recommendedName>
        <fullName evidence="7">UDP-N-acetylmuramoylalanine--D-glutamate ligase</fullName>
        <ecNumber evidence="7">6.3.2.9</ecNumber>
    </recommendedName>
    <alternativeName>
        <fullName evidence="7">D-glutamic acid-adding enzyme</fullName>
    </alternativeName>
    <alternativeName>
        <fullName evidence="7">UDP-N-acetylmuramoyl-L-alanyl-D-glutamate synthetase</fullName>
    </alternativeName>
</protein>
<dbReference type="EC" id="6.3.2.9" evidence="7"/>
<keyword evidence="3 7" id="KW-0963">Cytoplasm</keyword>
<dbReference type="Proteomes" id="UP000664414">
    <property type="component" value="Unassembled WGS sequence"/>
</dbReference>
<sequence length="460" mass="50596">MIKVAGFENQKIAILGLGRTGNSAALALKLGGAQVFAWDDNPDSRLQAEVHGVPIFDLKAVEWDQISALVLSPGIAATHPDAVKANQAGVPIICDIELLAKTQKEANFIGITGTNGKSTTTWLISHLLKASHHQVEVGGNIGKAALDLRSLGEDGTYVLELSSYQLERVFTPFLKTAVLLNITPDHLERHGNMAGYIEAKKRIFDLQTGPKHTVIGVDDEECIALYEKLLEQKTHMVVPVSVKRPISNGIYVVDGFLIDNREGKAEEILDLKTLSILPGSHNWQNIAVAYTVACLEGIRREQFIEGLQTFQNLPHRLQEVAAFEGIHFINDSKATNSDATAKALACYEANIFWILGGRAKDNGLEGLEQYFSRIQKAFLIGEAESRFAEFLEGRVPYLRCHDLSTAVQEAYSSAVSCQQRPLYILLSPACASWDQFKDFEHRGEVFKDLVAGLSRKLDAS</sequence>
<dbReference type="SUPFAM" id="SSF51984">
    <property type="entry name" value="MurCD N-terminal domain"/>
    <property type="match status" value="1"/>
</dbReference>
<keyword evidence="7" id="KW-0573">Peptidoglycan synthesis</keyword>
<dbReference type="InterPro" id="IPR036565">
    <property type="entry name" value="Mur-like_cat_sf"/>
</dbReference>